<dbReference type="EMBL" id="CAFAAM010000125">
    <property type="protein sequence ID" value="CAB4808104.1"/>
    <property type="molecule type" value="Genomic_DNA"/>
</dbReference>
<organism evidence="2">
    <name type="scientific">freshwater metagenome</name>
    <dbReference type="NCBI Taxonomy" id="449393"/>
    <lineage>
        <taxon>unclassified sequences</taxon>
        <taxon>metagenomes</taxon>
        <taxon>ecological metagenomes</taxon>
    </lineage>
</organism>
<evidence type="ECO:0000313" key="1">
    <source>
        <dbReference type="EMBL" id="CAB4808104.1"/>
    </source>
</evidence>
<name>A0A6J7LFR6_9ZZZZ</name>
<reference evidence="2" key="1">
    <citation type="submission" date="2020-05" db="EMBL/GenBank/DDBJ databases">
        <authorList>
            <person name="Chiriac C."/>
            <person name="Salcher M."/>
            <person name="Ghai R."/>
            <person name="Kavagutti S V."/>
        </authorList>
    </citation>
    <scope>NUCLEOTIDE SEQUENCE</scope>
</reference>
<dbReference type="Pfam" id="PF13561">
    <property type="entry name" value="adh_short_C2"/>
    <property type="match status" value="1"/>
</dbReference>
<protein>
    <submittedName>
        <fullName evidence="2">Unannotated protein</fullName>
    </submittedName>
</protein>
<accession>A0A6J7LFR6</accession>
<proteinExistence type="predicted"/>
<gene>
    <name evidence="1" type="ORF">UFOPK3010_00980</name>
    <name evidence="2" type="ORF">UFOPK3785_02112</name>
</gene>
<dbReference type="EMBL" id="CAFBNJ010000198">
    <property type="protein sequence ID" value="CAB4967188.1"/>
    <property type="molecule type" value="Genomic_DNA"/>
</dbReference>
<dbReference type="AlphaFoldDB" id="A0A6J7LFR6"/>
<dbReference type="SUPFAM" id="SSF51735">
    <property type="entry name" value="NAD(P)-binding Rossmann-fold domains"/>
    <property type="match status" value="1"/>
</dbReference>
<evidence type="ECO:0000313" key="2">
    <source>
        <dbReference type="EMBL" id="CAB4967188.1"/>
    </source>
</evidence>
<dbReference type="InterPro" id="IPR002347">
    <property type="entry name" value="SDR_fam"/>
</dbReference>
<dbReference type="Gene3D" id="3.40.50.720">
    <property type="entry name" value="NAD(P)-binding Rossmann-like Domain"/>
    <property type="match status" value="1"/>
</dbReference>
<sequence length="65" mass="7304">MFENPELLSRFLEQQAIDRGGEAEDIAHAIRYFAGPESSWVTGQHLTVDGGHTLRAMPDMRPPRP</sequence>
<dbReference type="InterPro" id="IPR036291">
    <property type="entry name" value="NAD(P)-bd_dom_sf"/>
</dbReference>